<dbReference type="PROSITE" id="PS50157">
    <property type="entry name" value="ZINC_FINGER_C2H2_2"/>
    <property type="match status" value="3"/>
</dbReference>
<feature type="domain" description="C2H2-type" evidence="13">
    <location>
        <begin position="41"/>
        <end position="59"/>
    </location>
</feature>
<dbReference type="SMART" id="SM00355">
    <property type="entry name" value="ZnF_C2H2"/>
    <property type="match status" value="2"/>
</dbReference>
<reference evidence="14 15" key="1">
    <citation type="journal article" date="2013" name="Proc. Natl. Acad. Sci. U.S.A.">
        <title>The king cobra genome reveals dynamic gene evolution and adaptation in the snake venom system.</title>
        <authorList>
            <person name="Vonk F.J."/>
            <person name="Casewell N.R."/>
            <person name="Henkel C.V."/>
            <person name="Heimberg A.M."/>
            <person name="Jansen H.J."/>
            <person name="McCleary R.J."/>
            <person name="Kerkkamp H.M."/>
            <person name="Vos R.A."/>
            <person name="Guerreiro I."/>
            <person name="Calvete J.J."/>
            <person name="Wuster W."/>
            <person name="Woods A.E."/>
            <person name="Logan J.M."/>
            <person name="Harrison R.A."/>
            <person name="Castoe T.A."/>
            <person name="de Koning A.P."/>
            <person name="Pollock D.D."/>
            <person name="Yandell M."/>
            <person name="Calderon D."/>
            <person name="Renjifo C."/>
            <person name="Currier R.B."/>
            <person name="Salgado D."/>
            <person name="Pla D."/>
            <person name="Sanz L."/>
            <person name="Hyder A.S."/>
            <person name="Ribeiro J.M."/>
            <person name="Arntzen J.W."/>
            <person name="van den Thillart G.E."/>
            <person name="Boetzer M."/>
            <person name="Pirovano W."/>
            <person name="Dirks R.P."/>
            <person name="Spaink H.P."/>
            <person name="Duboule D."/>
            <person name="McGlinn E."/>
            <person name="Kini R.M."/>
            <person name="Richardson M.K."/>
        </authorList>
    </citation>
    <scope>NUCLEOTIDE SEQUENCE</scope>
    <source>
        <tissue evidence="14">Blood</tissue>
    </source>
</reference>
<keyword evidence="6" id="KW-0862">Zinc</keyword>
<evidence type="ECO:0000313" key="14">
    <source>
        <dbReference type="EMBL" id="ETE57819.1"/>
    </source>
</evidence>
<dbReference type="SUPFAM" id="SSF57667">
    <property type="entry name" value="beta-beta-alpha zinc fingers"/>
    <property type="match status" value="1"/>
</dbReference>
<keyword evidence="10" id="KW-0539">Nucleus</keyword>
<proteinExistence type="inferred from homology"/>
<dbReference type="EMBL" id="AZIM01007692">
    <property type="protein sequence ID" value="ETE57819.1"/>
    <property type="molecule type" value="Genomic_DNA"/>
</dbReference>
<dbReference type="GO" id="GO:0008270">
    <property type="term" value="F:zinc ion binding"/>
    <property type="evidence" value="ECO:0007669"/>
    <property type="project" value="UniProtKB-KW"/>
</dbReference>
<comment type="caution">
    <text evidence="14">The sequence shown here is derived from an EMBL/GenBank/DDBJ whole genome shotgun (WGS) entry which is preliminary data.</text>
</comment>
<sequence length="175" mass="20342">MWKILQNKSAASEPPENPLRRKTISLPGVWKELQFEGKSFFTQDGHLRLHQRIHIGEKPYKCMECGKSFTQGGHLSQHQRIHTGEKPYKCLECGKSFAQDGHLRQHHRIHTGEKPYRLTTKNLGKWLLLVMNRFSGADQIEPRQFSLLQRFPLPCMRRIKENLLDPEPSMDCDGA</sequence>
<keyword evidence="7" id="KW-0805">Transcription regulation</keyword>
<protein>
    <submittedName>
        <fullName evidence="14">Zinc finger protein</fullName>
    </submittedName>
</protein>
<dbReference type="GO" id="GO:0000978">
    <property type="term" value="F:RNA polymerase II cis-regulatory region sequence-specific DNA binding"/>
    <property type="evidence" value="ECO:0007669"/>
    <property type="project" value="TreeGrafter"/>
</dbReference>
<evidence type="ECO:0000256" key="7">
    <source>
        <dbReference type="ARBA" id="ARBA00023015"/>
    </source>
</evidence>
<dbReference type="Proteomes" id="UP000018936">
    <property type="component" value="Unassembled WGS sequence"/>
</dbReference>
<evidence type="ECO:0000259" key="13">
    <source>
        <dbReference type="PROSITE" id="PS50157"/>
    </source>
</evidence>
<dbReference type="PANTHER" id="PTHR23235">
    <property type="entry name" value="KRUEPPEL-LIKE TRANSCRIPTION FACTOR"/>
    <property type="match status" value="1"/>
</dbReference>
<dbReference type="FunFam" id="3.30.160.60:FF:002343">
    <property type="entry name" value="Zinc finger protein 33A"/>
    <property type="match status" value="1"/>
</dbReference>
<feature type="region of interest" description="Disordered" evidence="12">
    <location>
        <begin position="1"/>
        <end position="20"/>
    </location>
</feature>
<dbReference type="PANTHER" id="PTHR23235:SF152">
    <property type="entry name" value="SI:DKEY-210J14.3"/>
    <property type="match status" value="1"/>
</dbReference>
<evidence type="ECO:0000256" key="2">
    <source>
        <dbReference type="ARBA" id="ARBA00006991"/>
    </source>
</evidence>
<comment type="subcellular location">
    <subcellularLocation>
        <location evidence="1">Nucleus</location>
    </subcellularLocation>
</comment>
<evidence type="ECO:0000256" key="10">
    <source>
        <dbReference type="ARBA" id="ARBA00023242"/>
    </source>
</evidence>
<keyword evidence="4" id="KW-0677">Repeat</keyword>
<dbReference type="AlphaFoldDB" id="V8N692"/>
<evidence type="ECO:0000256" key="1">
    <source>
        <dbReference type="ARBA" id="ARBA00004123"/>
    </source>
</evidence>
<keyword evidence="3" id="KW-0479">Metal-binding</keyword>
<dbReference type="GO" id="GO:0000981">
    <property type="term" value="F:DNA-binding transcription factor activity, RNA polymerase II-specific"/>
    <property type="evidence" value="ECO:0007669"/>
    <property type="project" value="TreeGrafter"/>
</dbReference>
<gene>
    <name evidence="14" type="primary">ZNF570</name>
    <name evidence="14" type="ORF">L345_16461</name>
</gene>
<evidence type="ECO:0000256" key="4">
    <source>
        <dbReference type="ARBA" id="ARBA00022737"/>
    </source>
</evidence>
<feature type="compositionally biased region" description="Polar residues" evidence="12">
    <location>
        <begin position="1"/>
        <end position="10"/>
    </location>
</feature>
<evidence type="ECO:0000256" key="12">
    <source>
        <dbReference type="SAM" id="MobiDB-lite"/>
    </source>
</evidence>
<dbReference type="InterPro" id="IPR036236">
    <property type="entry name" value="Znf_C2H2_sf"/>
</dbReference>
<organism evidence="14 15">
    <name type="scientific">Ophiophagus hannah</name>
    <name type="common">King cobra</name>
    <name type="synonym">Naja hannah</name>
    <dbReference type="NCBI Taxonomy" id="8665"/>
    <lineage>
        <taxon>Eukaryota</taxon>
        <taxon>Metazoa</taxon>
        <taxon>Chordata</taxon>
        <taxon>Craniata</taxon>
        <taxon>Vertebrata</taxon>
        <taxon>Euteleostomi</taxon>
        <taxon>Lepidosauria</taxon>
        <taxon>Squamata</taxon>
        <taxon>Bifurcata</taxon>
        <taxon>Unidentata</taxon>
        <taxon>Episquamata</taxon>
        <taxon>Toxicofera</taxon>
        <taxon>Serpentes</taxon>
        <taxon>Colubroidea</taxon>
        <taxon>Elapidae</taxon>
        <taxon>Elapinae</taxon>
        <taxon>Ophiophagus</taxon>
    </lineage>
</organism>
<evidence type="ECO:0000256" key="3">
    <source>
        <dbReference type="ARBA" id="ARBA00022723"/>
    </source>
</evidence>
<feature type="domain" description="C2H2-type" evidence="13">
    <location>
        <begin position="88"/>
        <end position="115"/>
    </location>
</feature>
<keyword evidence="15" id="KW-1185">Reference proteome</keyword>
<evidence type="ECO:0000256" key="11">
    <source>
        <dbReference type="PROSITE-ProRule" id="PRU00042"/>
    </source>
</evidence>
<keyword evidence="5 11" id="KW-0863">Zinc-finger</keyword>
<comment type="similarity">
    <text evidence="2">Belongs to the krueppel C2H2-type zinc-finger protein family.</text>
</comment>
<evidence type="ECO:0000256" key="5">
    <source>
        <dbReference type="ARBA" id="ARBA00022771"/>
    </source>
</evidence>
<evidence type="ECO:0000256" key="9">
    <source>
        <dbReference type="ARBA" id="ARBA00023163"/>
    </source>
</evidence>
<feature type="domain" description="C2H2-type" evidence="13">
    <location>
        <begin position="60"/>
        <end position="87"/>
    </location>
</feature>
<dbReference type="InterPro" id="IPR013087">
    <property type="entry name" value="Znf_C2H2_type"/>
</dbReference>
<name>V8N692_OPHHA</name>
<keyword evidence="8" id="KW-0238">DNA-binding</keyword>
<evidence type="ECO:0000313" key="15">
    <source>
        <dbReference type="Proteomes" id="UP000018936"/>
    </source>
</evidence>
<accession>V8N692</accession>
<dbReference type="Gene3D" id="3.30.160.60">
    <property type="entry name" value="Classic Zinc Finger"/>
    <property type="match status" value="3"/>
</dbReference>
<evidence type="ECO:0000256" key="6">
    <source>
        <dbReference type="ARBA" id="ARBA00022833"/>
    </source>
</evidence>
<evidence type="ECO:0000256" key="8">
    <source>
        <dbReference type="ARBA" id="ARBA00023125"/>
    </source>
</evidence>
<dbReference type="OrthoDB" id="10027876at2759"/>
<dbReference type="FunFam" id="3.30.160.60:FF:001997">
    <property type="entry name" value="Uncharacterized protein"/>
    <property type="match status" value="1"/>
</dbReference>
<keyword evidence="9" id="KW-0804">Transcription</keyword>
<dbReference type="PROSITE" id="PS00028">
    <property type="entry name" value="ZINC_FINGER_C2H2_1"/>
    <property type="match status" value="2"/>
</dbReference>
<dbReference type="Pfam" id="PF13465">
    <property type="entry name" value="zf-H2C2_2"/>
    <property type="match status" value="1"/>
</dbReference>